<evidence type="ECO:0000313" key="4">
    <source>
        <dbReference type="Proteomes" id="UP001205748"/>
    </source>
</evidence>
<accession>A0AAE3KYR4</accession>
<dbReference type="InterPro" id="IPR052366">
    <property type="entry name" value="GTP_Pyrophosphokinase"/>
</dbReference>
<proteinExistence type="predicted"/>
<evidence type="ECO:0000313" key="3">
    <source>
        <dbReference type="EMBL" id="MCR1897421.1"/>
    </source>
</evidence>
<evidence type="ECO:0000256" key="1">
    <source>
        <dbReference type="ARBA" id="ARBA00004976"/>
    </source>
</evidence>
<reference evidence="3" key="1">
    <citation type="submission" date="2022-07" db="EMBL/GenBank/DDBJ databases">
        <title>Enhanced cultured diversity of the mouse gut microbiota enables custom-made synthetic communities.</title>
        <authorList>
            <person name="Afrizal A."/>
        </authorList>
    </citation>
    <scope>NUCLEOTIDE SEQUENCE</scope>
    <source>
        <strain evidence="3">DSM 28593</strain>
    </source>
</reference>
<dbReference type="Pfam" id="PF04607">
    <property type="entry name" value="RelA_SpoT"/>
    <property type="match status" value="1"/>
</dbReference>
<dbReference type="InterPro" id="IPR007685">
    <property type="entry name" value="RelA_SpoT"/>
</dbReference>
<dbReference type="AlphaFoldDB" id="A0AAE3KYR4"/>
<evidence type="ECO:0000259" key="2">
    <source>
        <dbReference type="SMART" id="SM00954"/>
    </source>
</evidence>
<comment type="caution">
    <text evidence="3">The sequence shown here is derived from an EMBL/GenBank/DDBJ whole genome shotgun (WGS) entry which is preliminary data.</text>
</comment>
<keyword evidence="4" id="KW-1185">Reference proteome</keyword>
<dbReference type="EMBL" id="JANKAS010000001">
    <property type="protein sequence ID" value="MCR1897421.1"/>
    <property type="molecule type" value="Genomic_DNA"/>
</dbReference>
<dbReference type="PANTHER" id="PTHR47837:SF2">
    <property type="entry name" value="GTP PYROPHOSPHOKINASE YWAC"/>
    <property type="match status" value="1"/>
</dbReference>
<dbReference type="SMART" id="SM00954">
    <property type="entry name" value="RelA_SpoT"/>
    <property type="match status" value="1"/>
</dbReference>
<sequence length="233" mass="27391">MMEFNDIMQINLTDLDLDVYENLKIVEDVKGFIRQQQLYNAAIKEIRTKLEILDEEFQVQYDHNPIHHIEYRLKSPKSILQKLKKKDLDISMSSVRENLMDVAGVRVICNYIDDINSIANLLIGQDDITLIEKRDYITHPKENGYRSLHLIVAVPIFLAEKTEKIPVEIQIRTIAMDFWASLEHQLKYKSREDISEELRQRLKNCADSITQLDMEMYEIHQEIAVGKDRQTSL</sequence>
<dbReference type="PANTHER" id="PTHR47837">
    <property type="entry name" value="GTP PYROPHOSPHOKINASE YJBM"/>
    <property type="match status" value="1"/>
</dbReference>
<organism evidence="3 4">
    <name type="scientific">Irregularibacter muris</name>
    <dbReference type="NCBI Taxonomy" id="1796619"/>
    <lineage>
        <taxon>Bacteria</taxon>
        <taxon>Bacillati</taxon>
        <taxon>Bacillota</taxon>
        <taxon>Clostridia</taxon>
        <taxon>Eubacteriales</taxon>
        <taxon>Eubacteriaceae</taxon>
        <taxon>Irregularibacter</taxon>
    </lineage>
</organism>
<dbReference type="Proteomes" id="UP001205748">
    <property type="component" value="Unassembled WGS sequence"/>
</dbReference>
<comment type="pathway">
    <text evidence="1">Purine metabolism; ppGpp biosynthesis; ppGpp from GTP: step 1/2.</text>
</comment>
<name>A0AAE3KYR4_9FIRM</name>
<protein>
    <submittedName>
        <fullName evidence="3">GTP pyrophosphokinase family protein</fullName>
    </submittedName>
</protein>
<dbReference type="Gene3D" id="3.30.460.10">
    <property type="entry name" value="Beta Polymerase, domain 2"/>
    <property type="match status" value="1"/>
</dbReference>
<dbReference type="CDD" id="cd05399">
    <property type="entry name" value="NT_Rel-Spo_like"/>
    <property type="match status" value="1"/>
</dbReference>
<dbReference type="Gene3D" id="1.10.287.860">
    <property type="entry name" value="Nucleotidyltransferase"/>
    <property type="match status" value="1"/>
</dbReference>
<feature type="domain" description="RelA/SpoT" evidence="2">
    <location>
        <begin position="71"/>
        <end position="194"/>
    </location>
</feature>
<dbReference type="GO" id="GO:0015969">
    <property type="term" value="P:guanosine tetraphosphate metabolic process"/>
    <property type="evidence" value="ECO:0007669"/>
    <property type="project" value="InterPro"/>
</dbReference>
<gene>
    <name evidence="3" type="ORF">NSA47_00260</name>
</gene>
<dbReference type="RefSeq" id="WP_257528829.1">
    <property type="nucleotide sequence ID" value="NZ_JANKAS010000001.1"/>
</dbReference>
<dbReference type="InterPro" id="IPR043519">
    <property type="entry name" value="NT_sf"/>
</dbReference>
<dbReference type="SUPFAM" id="SSF81301">
    <property type="entry name" value="Nucleotidyltransferase"/>
    <property type="match status" value="1"/>
</dbReference>